<comment type="caution">
    <text evidence="2">The sequence shown here is derived from an EMBL/GenBank/DDBJ whole genome shotgun (WGS) entry which is preliminary data.</text>
</comment>
<comment type="similarity">
    <text evidence="1">Belongs to the RutC family.</text>
</comment>
<organism evidence="2 3">
    <name type="scientific">Rodentibacter heidelbergensis</name>
    <dbReference type="NCBI Taxonomy" id="1908258"/>
    <lineage>
        <taxon>Bacteria</taxon>
        <taxon>Pseudomonadati</taxon>
        <taxon>Pseudomonadota</taxon>
        <taxon>Gammaproteobacteria</taxon>
        <taxon>Pasteurellales</taxon>
        <taxon>Pasteurellaceae</taxon>
        <taxon>Rodentibacter</taxon>
    </lineage>
</organism>
<dbReference type="Gene3D" id="3.30.1330.40">
    <property type="entry name" value="RutC-like"/>
    <property type="match status" value="1"/>
</dbReference>
<keyword evidence="3" id="KW-1185">Reference proteome</keyword>
<evidence type="ECO:0000313" key="3">
    <source>
        <dbReference type="Proteomes" id="UP000189437"/>
    </source>
</evidence>
<reference evidence="2 3" key="1">
    <citation type="submission" date="2016-10" db="EMBL/GenBank/DDBJ databases">
        <title>Rodentibacter gen. nov. and new species.</title>
        <authorList>
            <person name="Christensen H."/>
        </authorList>
    </citation>
    <scope>NUCLEOTIDE SEQUENCE [LARGE SCALE GENOMIC DNA]</scope>
    <source>
        <strain evidence="2 3">Ac69</strain>
    </source>
</reference>
<dbReference type="Pfam" id="PF01042">
    <property type="entry name" value="Ribonuc_L-PSP"/>
    <property type="match status" value="1"/>
</dbReference>
<dbReference type="PANTHER" id="PTHR47328:SF1">
    <property type="entry name" value="RUTC FAMILY PROTEIN YOAB"/>
    <property type="match status" value="1"/>
</dbReference>
<dbReference type="STRING" id="1908258.BKK48_06585"/>
<dbReference type="InterPro" id="IPR006175">
    <property type="entry name" value="YjgF/YER057c/UK114"/>
</dbReference>
<proteinExistence type="inferred from homology"/>
<evidence type="ECO:0008006" key="4">
    <source>
        <dbReference type="Google" id="ProtNLM"/>
    </source>
</evidence>
<dbReference type="EMBL" id="MLHH01000012">
    <property type="protein sequence ID" value="OOF36409.1"/>
    <property type="molecule type" value="Genomic_DNA"/>
</dbReference>
<evidence type="ECO:0000313" key="2">
    <source>
        <dbReference type="EMBL" id="OOF36409.1"/>
    </source>
</evidence>
<dbReference type="InterPro" id="IPR019897">
    <property type="entry name" value="RidA_CS"/>
</dbReference>
<dbReference type="OrthoDB" id="6899345at2"/>
<evidence type="ECO:0000256" key="1">
    <source>
        <dbReference type="ARBA" id="ARBA00010552"/>
    </source>
</evidence>
<dbReference type="SUPFAM" id="SSF55298">
    <property type="entry name" value="YjgF-like"/>
    <property type="match status" value="1"/>
</dbReference>
<sequence length="118" mass="13289">MTIQRIRPSSRFCEVSIHNGVAYFAGQVPENTLEKDAYEQTKEVLSLIDQLLQEIGSHKSHILNAQVFLADMQDYAQFNQAWDEWVDVENPPSRATVEAKLAVPAWKVEIVITAAVSC</sequence>
<dbReference type="RefSeq" id="WP_077427348.1">
    <property type="nucleotide sequence ID" value="NZ_MLHH01000012.1"/>
</dbReference>
<dbReference type="CDD" id="cd06150">
    <property type="entry name" value="YjgF_YER057c_UK114_like_2"/>
    <property type="match status" value="1"/>
</dbReference>
<dbReference type="PROSITE" id="PS01094">
    <property type="entry name" value="UPF0076"/>
    <property type="match status" value="1"/>
</dbReference>
<accession>A0A1V3I8K1</accession>
<dbReference type="Proteomes" id="UP000189437">
    <property type="component" value="Unassembled WGS sequence"/>
</dbReference>
<protein>
    <recommendedName>
        <fullName evidence="4">Aminoacrylate peracid reductase</fullName>
    </recommendedName>
</protein>
<dbReference type="PANTHER" id="PTHR47328">
    <property type="match status" value="1"/>
</dbReference>
<dbReference type="InterPro" id="IPR035709">
    <property type="entry name" value="YoaB-like"/>
</dbReference>
<dbReference type="InterPro" id="IPR035959">
    <property type="entry name" value="RutC-like_sf"/>
</dbReference>
<gene>
    <name evidence="2" type="ORF">BKK48_06585</name>
</gene>
<name>A0A1V3I8K1_9PAST</name>
<dbReference type="AlphaFoldDB" id="A0A1V3I8K1"/>